<feature type="compositionally biased region" description="Basic and acidic residues" evidence="1">
    <location>
        <begin position="71"/>
        <end position="86"/>
    </location>
</feature>
<gene>
    <name evidence="2" type="ORF">NDU88_002413</name>
</gene>
<feature type="compositionally biased region" description="Basic and acidic residues" evidence="1">
    <location>
        <begin position="12"/>
        <end position="25"/>
    </location>
</feature>
<name>A0AAV7UW44_PLEWA</name>
<feature type="region of interest" description="Disordered" evidence="1">
    <location>
        <begin position="102"/>
        <end position="126"/>
    </location>
</feature>
<organism evidence="2 3">
    <name type="scientific">Pleurodeles waltl</name>
    <name type="common">Iberian ribbed newt</name>
    <dbReference type="NCBI Taxonomy" id="8319"/>
    <lineage>
        <taxon>Eukaryota</taxon>
        <taxon>Metazoa</taxon>
        <taxon>Chordata</taxon>
        <taxon>Craniata</taxon>
        <taxon>Vertebrata</taxon>
        <taxon>Euteleostomi</taxon>
        <taxon>Amphibia</taxon>
        <taxon>Batrachia</taxon>
        <taxon>Caudata</taxon>
        <taxon>Salamandroidea</taxon>
        <taxon>Salamandridae</taxon>
        <taxon>Pleurodelinae</taxon>
        <taxon>Pleurodeles</taxon>
    </lineage>
</organism>
<protein>
    <submittedName>
        <fullName evidence="2">Uncharacterized protein</fullName>
    </submittedName>
</protein>
<evidence type="ECO:0000313" key="3">
    <source>
        <dbReference type="Proteomes" id="UP001066276"/>
    </source>
</evidence>
<comment type="caution">
    <text evidence="2">The sequence shown here is derived from an EMBL/GenBank/DDBJ whole genome shotgun (WGS) entry which is preliminary data.</text>
</comment>
<evidence type="ECO:0000313" key="2">
    <source>
        <dbReference type="EMBL" id="KAJ1193108.1"/>
    </source>
</evidence>
<evidence type="ECO:0000256" key="1">
    <source>
        <dbReference type="SAM" id="MobiDB-lite"/>
    </source>
</evidence>
<dbReference type="EMBL" id="JANPWB010000004">
    <property type="protein sequence ID" value="KAJ1193108.1"/>
    <property type="molecule type" value="Genomic_DNA"/>
</dbReference>
<keyword evidence="3" id="KW-1185">Reference proteome</keyword>
<feature type="region of interest" description="Disordered" evidence="1">
    <location>
        <begin position="56"/>
        <end position="86"/>
    </location>
</feature>
<reference evidence="2" key="1">
    <citation type="journal article" date="2022" name="bioRxiv">
        <title>Sequencing and chromosome-scale assembly of the giantPleurodeles waltlgenome.</title>
        <authorList>
            <person name="Brown T."/>
            <person name="Elewa A."/>
            <person name="Iarovenko S."/>
            <person name="Subramanian E."/>
            <person name="Araus A.J."/>
            <person name="Petzold A."/>
            <person name="Susuki M."/>
            <person name="Suzuki K.-i.T."/>
            <person name="Hayashi T."/>
            <person name="Toyoda A."/>
            <person name="Oliveira C."/>
            <person name="Osipova E."/>
            <person name="Leigh N.D."/>
            <person name="Simon A."/>
            <person name="Yun M.H."/>
        </authorList>
    </citation>
    <scope>NUCLEOTIDE SEQUENCE</scope>
    <source>
        <strain evidence="2">20211129_DDA</strain>
        <tissue evidence="2">Liver</tissue>
    </source>
</reference>
<accession>A0AAV7UW44</accession>
<dbReference type="AlphaFoldDB" id="A0AAV7UW44"/>
<dbReference type="Proteomes" id="UP001066276">
    <property type="component" value="Chromosome 2_2"/>
</dbReference>
<feature type="region of interest" description="Disordered" evidence="1">
    <location>
        <begin position="1"/>
        <end position="25"/>
    </location>
</feature>
<sequence length="298" mass="31280">MHMWPLSGRGRAWKDNENAKSESRFRQAAPATLCSAPCRARALFRADTMLGIQPQSACGPVERSRPRHPAWRQEEPLVDEGRSPAGDVEERAVQKARGACGFSAGALQQTPSRKDPDGGIPGPVPGVRGRCLTARCGWRRVRFESCPIREGFSGLSGAHGASPSDGPVGRGARTRTECPWGVGLEGETRRARGSGNQADPVGHWRKGGHSATPQKQQRRLLASGRPGGWHLSPGLEPGSGGSGWEAPGAAVSSCWGRPVEDDWGFPTPLGLGGQNKAAEVGDNGATCLGAAGGAETFA</sequence>
<proteinExistence type="predicted"/>
<feature type="region of interest" description="Disordered" evidence="1">
    <location>
        <begin position="152"/>
        <end position="249"/>
    </location>
</feature>